<dbReference type="PATRIC" id="fig|883081.3.peg.41"/>
<protein>
    <recommendedName>
        <fullName evidence="1">Aminoglycoside phosphotransferase domain-containing protein</fullName>
    </recommendedName>
</protein>
<dbReference type="OrthoDB" id="3171511at2"/>
<comment type="caution">
    <text evidence="2">The sequence shown here is derived from an EMBL/GenBank/DDBJ whole genome shotgun (WGS) entry which is preliminary data.</text>
</comment>
<feature type="domain" description="Aminoglycoside phosphotransferase" evidence="1">
    <location>
        <begin position="40"/>
        <end position="215"/>
    </location>
</feature>
<dbReference type="RefSeq" id="WP_003776110.1">
    <property type="nucleotide sequence ID" value="NZ_JH992957.1"/>
</dbReference>
<organism evidence="2 3">
    <name type="scientific">Alloiococcus otitis ATCC 51267</name>
    <dbReference type="NCBI Taxonomy" id="883081"/>
    <lineage>
        <taxon>Bacteria</taxon>
        <taxon>Bacillati</taxon>
        <taxon>Bacillota</taxon>
        <taxon>Bacilli</taxon>
        <taxon>Lactobacillales</taxon>
        <taxon>Carnobacteriaceae</taxon>
        <taxon>Alloiococcus</taxon>
    </lineage>
</organism>
<evidence type="ECO:0000259" key="1">
    <source>
        <dbReference type="Pfam" id="PF01636"/>
    </source>
</evidence>
<dbReference type="HOGENOM" id="CLU_093117_0_0_9"/>
<dbReference type="Proteomes" id="UP000009875">
    <property type="component" value="Unassembled WGS sequence"/>
</dbReference>
<dbReference type="PANTHER" id="PTHR40086:SF1">
    <property type="entry name" value="CELL CYCLE REGULATOR CCRZ"/>
    <property type="match status" value="1"/>
</dbReference>
<name>K9EB33_9LACT</name>
<dbReference type="STRING" id="883081.HMPREF9698_00039"/>
<accession>K9EB33</accession>
<dbReference type="InterPro" id="IPR011009">
    <property type="entry name" value="Kinase-like_dom_sf"/>
</dbReference>
<dbReference type="AlphaFoldDB" id="K9EB33"/>
<dbReference type="InterPro" id="IPR052077">
    <property type="entry name" value="CcrZ_PhaseVar_Mediator"/>
</dbReference>
<dbReference type="InterPro" id="IPR002575">
    <property type="entry name" value="Aminoglycoside_PTrfase"/>
</dbReference>
<evidence type="ECO:0000313" key="2">
    <source>
        <dbReference type="EMBL" id="EKU94449.1"/>
    </source>
</evidence>
<dbReference type="SUPFAM" id="SSF56112">
    <property type="entry name" value="Protein kinase-like (PK-like)"/>
    <property type="match status" value="1"/>
</dbReference>
<evidence type="ECO:0000313" key="3">
    <source>
        <dbReference type="Proteomes" id="UP000009875"/>
    </source>
</evidence>
<keyword evidence="3" id="KW-1185">Reference proteome</keyword>
<dbReference type="EMBL" id="AGXA01000001">
    <property type="protein sequence ID" value="EKU94449.1"/>
    <property type="molecule type" value="Genomic_DNA"/>
</dbReference>
<dbReference type="Gene3D" id="3.90.1200.10">
    <property type="match status" value="1"/>
</dbReference>
<dbReference type="eggNOG" id="COG0510">
    <property type="taxonomic scope" value="Bacteria"/>
</dbReference>
<proteinExistence type="predicted"/>
<sequence length="265" mass="30501">MAIEREMGWTLHPLKGETGKAYMGTKDEQKLFFKKNTSPFLAALSMEGIAPKLVWTRRMGNGDVLTAQEWCKGRTLTKEEMKLAEVPHKLHRVHQSKTLKKMLQQVDGSYLKPGDLLDQFLQGLASDLESHPTIQEGLAYLQSQASSQLDKEDLVVCHGDASHKNWLLSDFDDLYLVDWDSVILADPAYDLGQYGARYWQYLDWEDWLNHYQAKLSSSFKRRIYWYQVIAALLDIKVFYEKRRMPAMNHGIKSLAQMLTIGPEGN</sequence>
<dbReference type="Pfam" id="PF01636">
    <property type="entry name" value="APH"/>
    <property type="match status" value="1"/>
</dbReference>
<reference evidence="2 3" key="1">
    <citation type="submission" date="2012-09" db="EMBL/GenBank/DDBJ databases">
        <title>The Genome Sequence of Alloiococcus otitis ATCC 51267.</title>
        <authorList>
            <consortium name="The Broad Institute Genome Sequencing Platform"/>
            <person name="Earl A."/>
            <person name="Ward D."/>
            <person name="Feldgarden M."/>
            <person name="Gevers D."/>
            <person name="Huys G."/>
            <person name="Walker B."/>
            <person name="Young S.K."/>
            <person name="Zeng Q."/>
            <person name="Gargeya S."/>
            <person name="Fitzgerald M."/>
            <person name="Haas B."/>
            <person name="Abouelleil A."/>
            <person name="Alvarado L."/>
            <person name="Arachchi H.M."/>
            <person name="Berlin A.M."/>
            <person name="Chapman S.B."/>
            <person name="Goldberg J."/>
            <person name="Griggs A."/>
            <person name="Gujja S."/>
            <person name="Hansen M."/>
            <person name="Howarth C."/>
            <person name="Imamovic A."/>
            <person name="Larimer J."/>
            <person name="McCowen C."/>
            <person name="Montmayeur A."/>
            <person name="Murphy C."/>
            <person name="Neiman D."/>
            <person name="Pearson M."/>
            <person name="Priest M."/>
            <person name="Roberts A."/>
            <person name="Saif S."/>
            <person name="Shea T."/>
            <person name="Sisk P."/>
            <person name="Sykes S."/>
            <person name="Wortman J."/>
            <person name="Nusbaum C."/>
            <person name="Birren B."/>
        </authorList>
    </citation>
    <scope>NUCLEOTIDE SEQUENCE [LARGE SCALE GENOMIC DNA]</scope>
    <source>
        <strain evidence="2 3">ATCC 51267</strain>
    </source>
</reference>
<gene>
    <name evidence="2" type="ORF">HMPREF9698_00039</name>
</gene>
<dbReference type="PANTHER" id="PTHR40086">
    <property type="entry name" value="PHOSPHOTRANSFERASE YTMP-RELATED"/>
    <property type="match status" value="1"/>
</dbReference>